<proteinExistence type="predicted"/>
<feature type="compositionally biased region" description="Acidic residues" evidence="5">
    <location>
        <begin position="213"/>
        <end position="225"/>
    </location>
</feature>
<dbReference type="Pfam" id="PF03517">
    <property type="entry name" value="Voldacs"/>
    <property type="match status" value="1"/>
</dbReference>
<dbReference type="PANTHER" id="PTHR21399">
    <property type="entry name" value="CHLORIDE CONDUCTANCE REGULATORY PROTEIN ICLN"/>
    <property type="match status" value="1"/>
</dbReference>
<keyword evidence="3" id="KW-0963">Cytoplasm</keyword>
<dbReference type="InterPro" id="IPR011993">
    <property type="entry name" value="PH-like_dom_sf"/>
</dbReference>
<keyword evidence="7" id="KW-1185">Reference proteome</keyword>
<evidence type="ECO:0008006" key="8">
    <source>
        <dbReference type="Google" id="ProtNLM"/>
    </source>
</evidence>
<dbReference type="EMBL" id="SDIL01000105">
    <property type="protein sequence ID" value="RXK36210.1"/>
    <property type="molecule type" value="Genomic_DNA"/>
</dbReference>
<sequence>MLSPATTPPTYISPEDHAALTSSTPGSFVDIPPILRWADEVEISMEPQDGGWEGWDRKVKGKLWVTEELVAFIPLDISKIGFNLSYLALTLHALVPSSDETPSHIYCQIDESDAPQIRNGHVNGDGLNGVEENSNEVDHAQGNENGNVEGDGEEGEGGNEFTPMREIKIFVDSDKLQTLFLALSQCSALHDNIDPDPDSEGLGFGFLPSMPDGDFDDDEEEEDEDGNGREDQVDRFISMIQWGQVPKPTGWTETEIVQGQWDDAENQ</sequence>
<dbReference type="Gene3D" id="2.30.29.30">
    <property type="entry name" value="Pleckstrin-homology domain (PH domain)/Phosphotyrosine-binding domain (PTB)"/>
    <property type="match status" value="1"/>
</dbReference>
<evidence type="ECO:0000256" key="2">
    <source>
        <dbReference type="ARBA" id="ARBA00004496"/>
    </source>
</evidence>
<protein>
    <recommendedName>
        <fullName evidence="8">Chloride channel, nucleotide-sensitive, 1A</fullName>
    </recommendedName>
</protein>
<dbReference type="PANTHER" id="PTHR21399:SF0">
    <property type="entry name" value="METHYLOSOME SUBUNIT PICLN"/>
    <property type="match status" value="1"/>
</dbReference>
<gene>
    <name evidence="6" type="ORF">M231_06554</name>
</gene>
<feature type="region of interest" description="Disordered" evidence="5">
    <location>
        <begin position="193"/>
        <end position="267"/>
    </location>
</feature>
<evidence type="ECO:0000256" key="1">
    <source>
        <dbReference type="ARBA" id="ARBA00004123"/>
    </source>
</evidence>
<dbReference type="AlphaFoldDB" id="A0A4V1M3A7"/>
<evidence type="ECO:0000256" key="4">
    <source>
        <dbReference type="ARBA" id="ARBA00023242"/>
    </source>
</evidence>
<feature type="region of interest" description="Disordered" evidence="5">
    <location>
        <begin position="115"/>
        <end position="160"/>
    </location>
</feature>
<name>A0A4V1M3A7_TREME</name>
<evidence type="ECO:0000256" key="3">
    <source>
        <dbReference type="ARBA" id="ARBA00022490"/>
    </source>
</evidence>
<dbReference type="InterPro" id="IPR039924">
    <property type="entry name" value="ICln/Lot5/Saf5"/>
</dbReference>
<keyword evidence="4" id="KW-0539">Nucleus</keyword>
<accession>A0A4V1M3A7</accession>
<evidence type="ECO:0000256" key="5">
    <source>
        <dbReference type="SAM" id="MobiDB-lite"/>
    </source>
</evidence>
<comment type="subcellular location">
    <subcellularLocation>
        <location evidence="2">Cytoplasm</location>
    </subcellularLocation>
    <subcellularLocation>
        <location evidence="1">Nucleus</location>
    </subcellularLocation>
</comment>
<dbReference type="GO" id="GO:0045292">
    <property type="term" value="P:mRNA cis splicing, via spliceosome"/>
    <property type="evidence" value="ECO:0007669"/>
    <property type="project" value="TreeGrafter"/>
</dbReference>
<dbReference type="GO" id="GO:0000387">
    <property type="term" value="P:spliceosomal snRNP assembly"/>
    <property type="evidence" value="ECO:0007669"/>
    <property type="project" value="TreeGrafter"/>
</dbReference>
<dbReference type="VEuPathDB" id="FungiDB:TREMEDRAFT_25761"/>
<dbReference type="GO" id="GO:0034715">
    <property type="term" value="C:pICln-Sm protein complex"/>
    <property type="evidence" value="ECO:0007669"/>
    <property type="project" value="TreeGrafter"/>
</dbReference>
<feature type="compositionally biased region" description="Polar residues" evidence="5">
    <location>
        <begin position="1"/>
        <end position="10"/>
    </location>
</feature>
<dbReference type="GO" id="GO:0005829">
    <property type="term" value="C:cytosol"/>
    <property type="evidence" value="ECO:0007669"/>
    <property type="project" value="TreeGrafter"/>
</dbReference>
<feature type="region of interest" description="Disordered" evidence="5">
    <location>
        <begin position="1"/>
        <end position="20"/>
    </location>
</feature>
<dbReference type="Proteomes" id="UP000289152">
    <property type="component" value="Unassembled WGS sequence"/>
</dbReference>
<dbReference type="STRING" id="5217.A0A4V1M3A7"/>
<reference evidence="6 7" key="1">
    <citation type="submission" date="2016-06" db="EMBL/GenBank/DDBJ databases">
        <title>Evolution of pathogenesis and genome organization in the Tremellales.</title>
        <authorList>
            <person name="Cuomo C."/>
            <person name="Litvintseva A."/>
            <person name="Heitman J."/>
            <person name="Chen Y."/>
            <person name="Sun S."/>
            <person name="Springer D."/>
            <person name="Dromer F."/>
            <person name="Young S."/>
            <person name="Zeng Q."/>
            <person name="Chapman S."/>
            <person name="Gujja S."/>
            <person name="Saif S."/>
            <person name="Birren B."/>
        </authorList>
    </citation>
    <scope>NUCLEOTIDE SEQUENCE [LARGE SCALE GENOMIC DNA]</scope>
    <source>
        <strain evidence="6 7">ATCC 28783</strain>
    </source>
</reference>
<organism evidence="6 7">
    <name type="scientific">Tremella mesenterica</name>
    <name type="common">Jelly fungus</name>
    <dbReference type="NCBI Taxonomy" id="5217"/>
    <lineage>
        <taxon>Eukaryota</taxon>
        <taxon>Fungi</taxon>
        <taxon>Dikarya</taxon>
        <taxon>Basidiomycota</taxon>
        <taxon>Agaricomycotina</taxon>
        <taxon>Tremellomycetes</taxon>
        <taxon>Tremellales</taxon>
        <taxon>Tremellaceae</taxon>
        <taxon>Tremella</taxon>
    </lineage>
</organism>
<evidence type="ECO:0000313" key="6">
    <source>
        <dbReference type="EMBL" id="RXK36210.1"/>
    </source>
</evidence>
<dbReference type="GO" id="GO:0005681">
    <property type="term" value="C:spliceosomal complex"/>
    <property type="evidence" value="ECO:0007669"/>
    <property type="project" value="TreeGrafter"/>
</dbReference>
<dbReference type="OrthoDB" id="19714at2759"/>
<dbReference type="InParanoid" id="A0A4V1M3A7"/>
<comment type="caution">
    <text evidence="6">The sequence shown here is derived from an EMBL/GenBank/DDBJ whole genome shotgun (WGS) entry which is preliminary data.</text>
</comment>
<evidence type="ECO:0000313" key="7">
    <source>
        <dbReference type="Proteomes" id="UP000289152"/>
    </source>
</evidence>